<organism evidence="2 3">
    <name type="scientific">Candidatus Zambryskibacteria bacterium RIFCSPHIGHO2_02_FULL_43_14</name>
    <dbReference type="NCBI Taxonomy" id="1802748"/>
    <lineage>
        <taxon>Bacteria</taxon>
        <taxon>Candidatus Zambryskiibacteriota</taxon>
    </lineage>
</organism>
<comment type="caution">
    <text evidence="2">The sequence shown here is derived from an EMBL/GenBank/DDBJ whole genome shotgun (WGS) entry which is preliminary data.</text>
</comment>
<feature type="transmembrane region" description="Helical" evidence="1">
    <location>
        <begin position="6"/>
        <end position="23"/>
    </location>
</feature>
<keyword evidence="1" id="KW-0472">Membrane</keyword>
<evidence type="ECO:0000256" key="1">
    <source>
        <dbReference type="SAM" id="Phobius"/>
    </source>
</evidence>
<evidence type="ECO:0000313" key="3">
    <source>
        <dbReference type="Proteomes" id="UP000178175"/>
    </source>
</evidence>
<name>A0A1G2TH43_9BACT</name>
<dbReference type="AlphaFoldDB" id="A0A1G2TH43"/>
<keyword evidence="1" id="KW-1133">Transmembrane helix</keyword>
<reference evidence="2 3" key="1">
    <citation type="journal article" date="2016" name="Nat. Commun.">
        <title>Thousands of microbial genomes shed light on interconnected biogeochemical processes in an aquifer system.</title>
        <authorList>
            <person name="Anantharaman K."/>
            <person name="Brown C.T."/>
            <person name="Hug L.A."/>
            <person name="Sharon I."/>
            <person name="Castelle C.J."/>
            <person name="Probst A.J."/>
            <person name="Thomas B.C."/>
            <person name="Singh A."/>
            <person name="Wilkins M.J."/>
            <person name="Karaoz U."/>
            <person name="Brodie E.L."/>
            <person name="Williams K.H."/>
            <person name="Hubbard S.S."/>
            <person name="Banfield J.F."/>
        </authorList>
    </citation>
    <scope>NUCLEOTIDE SEQUENCE [LARGE SCALE GENOMIC DNA]</scope>
</reference>
<proteinExistence type="predicted"/>
<gene>
    <name evidence="2" type="ORF">A3C70_01830</name>
</gene>
<protein>
    <submittedName>
        <fullName evidence="2">Uncharacterized protein</fullName>
    </submittedName>
</protein>
<sequence length="150" mass="17538">MMSVIIFNISGLAMILLLIAKKVEEKRRKPFFISNVISKGDTHIRGLYLRMVHFYSEGKEKTLLLLKRRIPLHSRNSLNKLFSFLREKRERYINEMRDSRLLKKPDGISEFFKNMSDIEKGNGEINDVYEDARQNDSVGLGSQNSEEEVK</sequence>
<keyword evidence="1" id="KW-0812">Transmembrane</keyword>
<dbReference type="Proteomes" id="UP000178175">
    <property type="component" value="Unassembled WGS sequence"/>
</dbReference>
<evidence type="ECO:0000313" key="2">
    <source>
        <dbReference type="EMBL" id="OHA96626.1"/>
    </source>
</evidence>
<dbReference type="EMBL" id="MHVR01000005">
    <property type="protein sequence ID" value="OHA96626.1"/>
    <property type="molecule type" value="Genomic_DNA"/>
</dbReference>
<accession>A0A1G2TH43</accession>